<dbReference type="Proteomes" id="UP000295515">
    <property type="component" value="Unassembled WGS sequence"/>
</dbReference>
<dbReference type="InterPro" id="IPR051332">
    <property type="entry name" value="Fosfomycin_Res_Enzymes"/>
</dbReference>
<dbReference type="AlphaFoldDB" id="A0A4R3YYZ1"/>
<dbReference type="InterPro" id="IPR037523">
    <property type="entry name" value="VOC_core"/>
</dbReference>
<dbReference type="SUPFAM" id="SSF54593">
    <property type="entry name" value="Glyoxalase/Bleomycin resistance protein/Dihydroxybiphenyl dioxygenase"/>
    <property type="match status" value="1"/>
</dbReference>
<dbReference type="PROSITE" id="PS51819">
    <property type="entry name" value="VOC"/>
    <property type="match status" value="1"/>
</dbReference>
<evidence type="ECO:0000313" key="3">
    <source>
        <dbReference type="Proteomes" id="UP000295515"/>
    </source>
</evidence>
<name>A0A4R3YYZ1_9FIRM</name>
<comment type="caution">
    <text evidence="2">The sequence shown here is derived from an EMBL/GenBank/DDBJ whole genome shotgun (WGS) entry which is preliminary data.</text>
</comment>
<dbReference type="CDD" id="cd06587">
    <property type="entry name" value="VOC"/>
    <property type="match status" value="1"/>
</dbReference>
<accession>A0A4R3YYZ1</accession>
<dbReference type="EMBL" id="SMCQ01000014">
    <property type="protein sequence ID" value="TCV97880.1"/>
    <property type="molecule type" value="Genomic_DNA"/>
</dbReference>
<dbReference type="PANTHER" id="PTHR36113">
    <property type="entry name" value="LYASE, PUTATIVE-RELATED-RELATED"/>
    <property type="match status" value="1"/>
</dbReference>
<feature type="domain" description="VOC" evidence="1">
    <location>
        <begin position="2"/>
        <end position="119"/>
    </location>
</feature>
<proteinExistence type="predicted"/>
<dbReference type="Gene3D" id="3.10.180.10">
    <property type="entry name" value="2,3-Dihydroxybiphenyl 1,2-Dioxygenase, domain 1"/>
    <property type="match status" value="1"/>
</dbReference>
<dbReference type="GeneID" id="98915784"/>
<gene>
    <name evidence="2" type="ORF">EDD60_11446</name>
</gene>
<keyword evidence="3" id="KW-1185">Reference proteome</keyword>
<dbReference type="InterPro" id="IPR029068">
    <property type="entry name" value="Glyas_Bleomycin-R_OHBP_Dase"/>
</dbReference>
<dbReference type="InterPro" id="IPR004360">
    <property type="entry name" value="Glyas_Fos-R_dOase_dom"/>
</dbReference>
<protein>
    <submittedName>
        <fullName evidence="2">Lactoylglutathione lyase</fullName>
    </submittedName>
</protein>
<dbReference type="Pfam" id="PF00903">
    <property type="entry name" value="Glyoxalase"/>
    <property type="match status" value="1"/>
</dbReference>
<evidence type="ECO:0000313" key="2">
    <source>
        <dbReference type="EMBL" id="TCV97880.1"/>
    </source>
</evidence>
<dbReference type="PANTHER" id="PTHR36113:SF3">
    <property type="entry name" value="SLL5075 PROTEIN"/>
    <property type="match status" value="1"/>
</dbReference>
<organism evidence="2 3">
    <name type="scientific">Longibaculum muris</name>
    <dbReference type="NCBI Taxonomy" id="1796628"/>
    <lineage>
        <taxon>Bacteria</taxon>
        <taxon>Bacillati</taxon>
        <taxon>Bacillota</taxon>
        <taxon>Erysipelotrichia</taxon>
        <taxon>Erysipelotrichales</taxon>
        <taxon>Coprobacillaceae</taxon>
        <taxon>Longibaculum</taxon>
    </lineage>
</organism>
<dbReference type="GO" id="GO:0016829">
    <property type="term" value="F:lyase activity"/>
    <property type="evidence" value="ECO:0007669"/>
    <property type="project" value="UniProtKB-KW"/>
</dbReference>
<dbReference type="RefSeq" id="WP_066444879.1">
    <property type="nucleotide sequence ID" value="NZ_JANKBF010000004.1"/>
</dbReference>
<keyword evidence="2" id="KW-0456">Lyase</keyword>
<reference evidence="2 3" key="1">
    <citation type="submission" date="2019-03" db="EMBL/GenBank/DDBJ databases">
        <title>Genomic Encyclopedia of Type Strains, Phase IV (KMG-IV): sequencing the most valuable type-strain genomes for metagenomic binning, comparative biology and taxonomic classification.</title>
        <authorList>
            <person name="Goeker M."/>
        </authorList>
    </citation>
    <scope>NUCLEOTIDE SEQUENCE [LARGE SCALE GENOMIC DNA]</scope>
    <source>
        <strain evidence="2 3">DSM 29487</strain>
    </source>
</reference>
<evidence type="ECO:0000259" key="1">
    <source>
        <dbReference type="PROSITE" id="PS51819"/>
    </source>
</evidence>
<sequence length="120" mass="13693">MKLNYITIMVRDIEKSITFYQELVGLKIIRRFNPGAGEIAFLSHGESDTMLEVIQIDGAEKVSTKGMVFSFEANEELEILRDKAIKQGYAVSEVIDRKPKPKHFRVIDPDGLTIEFSEKE</sequence>